<dbReference type="GO" id="GO:0006352">
    <property type="term" value="P:DNA-templated transcription initiation"/>
    <property type="evidence" value="ECO:0007669"/>
    <property type="project" value="InterPro"/>
</dbReference>
<proteinExistence type="predicted"/>
<reference evidence="1" key="1">
    <citation type="journal article" date="2020" name="Nature">
        <title>Giant virus diversity and host interactions through global metagenomics.</title>
        <authorList>
            <person name="Schulz F."/>
            <person name="Roux S."/>
            <person name="Paez-Espino D."/>
            <person name="Jungbluth S."/>
            <person name="Walsh D.A."/>
            <person name="Denef V.J."/>
            <person name="McMahon K.D."/>
            <person name="Konstantinidis K.T."/>
            <person name="Eloe-Fadrosh E.A."/>
            <person name="Kyrpides N.C."/>
            <person name="Woyke T."/>
        </authorList>
    </citation>
    <scope>NUCLEOTIDE SEQUENCE</scope>
    <source>
        <strain evidence="1">GVMAG-S-1101164-67</strain>
    </source>
</reference>
<dbReference type="InterPro" id="IPR013325">
    <property type="entry name" value="RNA_pol_sigma_r2"/>
</dbReference>
<sequence>MMLIAVILLLFISMSTGFLNKIQLKYTKYILGSPNIADDIKQATKEILLENYQPWLRNQYKSFIRQNAKSMNRVYVRELYQYATYGLLESLQAYNGSVGLHKYASKFVQGQMYKGMNELAIMKPLKLHEAKRGEKVLKPQLVSYDDYWMFDELNEDTVTNHTPKIIQNINEIMQSSPGEYRRLFYLRYDYRTLSVIRPISHICEMEAYSEETYRKKMKTIVQYLSGRLMAEYTDV</sequence>
<dbReference type="GO" id="GO:0003700">
    <property type="term" value="F:DNA-binding transcription factor activity"/>
    <property type="evidence" value="ECO:0007669"/>
    <property type="project" value="InterPro"/>
</dbReference>
<protein>
    <recommendedName>
        <fullName evidence="2">Sigma-70 region domain containing protein</fullName>
    </recommendedName>
</protein>
<dbReference type="EMBL" id="MN740755">
    <property type="protein sequence ID" value="QHU10401.1"/>
    <property type="molecule type" value="Genomic_DNA"/>
</dbReference>
<name>A0A6C0JZT0_9ZZZZ</name>
<dbReference type="AlphaFoldDB" id="A0A6C0JZT0"/>
<organism evidence="1">
    <name type="scientific">viral metagenome</name>
    <dbReference type="NCBI Taxonomy" id="1070528"/>
    <lineage>
        <taxon>unclassified sequences</taxon>
        <taxon>metagenomes</taxon>
        <taxon>organismal metagenomes</taxon>
    </lineage>
</organism>
<dbReference type="SUPFAM" id="SSF88946">
    <property type="entry name" value="Sigma2 domain of RNA polymerase sigma factors"/>
    <property type="match status" value="1"/>
</dbReference>
<evidence type="ECO:0000313" key="1">
    <source>
        <dbReference type="EMBL" id="QHU10401.1"/>
    </source>
</evidence>
<accession>A0A6C0JZT0</accession>
<evidence type="ECO:0008006" key="2">
    <source>
        <dbReference type="Google" id="ProtNLM"/>
    </source>
</evidence>